<dbReference type="Pfam" id="PF01115">
    <property type="entry name" value="F_actin_cap_B"/>
    <property type="match status" value="1"/>
</dbReference>
<sequence length="298" mass="32878">MSGKVDAALDLMRRQPPSDIDATLSGILDLAPECTEELLTSIDQPLKVMRDTQANRDYLISDFNRDGDSYRSPWTSQYFPTNDGQGAQPIPPLRELEQDLHSTMETYRELYFNGGIQSSYVWALPTAENGFAACTLIKKECDNVQKGLTKGCWDSIHVFEVTPSTNSPAPGSAGTLFTYKLTTTIMLTLTVGSLNLSGNVTRQNVRDDYITHAPNTPQGRIDHIKNMGSLLEETESRLRSHVETLYFQKMKEIVGYLHSSADLSEADRRRAAQRNIMAGLGATPASLAAQAAARVGTR</sequence>
<comment type="subcellular location">
    <subcellularLocation>
        <location evidence="1 7">Cytoplasm</location>
        <location evidence="1 7">Cytoskeleton</location>
    </subcellularLocation>
</comment>
<dbReference type="Gene3D" id="3.90.1150.210">
    <property type="entry name" value="F-actin capping protein, beta subunit"/>
    <property type="match status" value="1"/>
</dbReference>
<reference evidence="8" key="1">
    <citation type="journal article" date="2022" name="bioRxiv">
        <title>Genomics of Preaxostyla Flagellates Illuminates Evolutionary Transitions and the Path Towards Mitochondrial Loss.</title>
        <authorList>
            <person name="Novak L.V.F."/>
            <person name="Treitli S.C."/>
            <person name="Pyrih J."/>
            <person name="Halakuc P."/>
            <person name="Pipaliya S.V."/>
            <person name="Vacek V."/>
            <person name="Brzon O."/>
            <person name="Soukal P."/>
            <person name="Eme L."/>
            <person name="Dacks J.B."/>
            <person name="Karnkowska A."/>
            <person name="Elias M."/>
            <person name="Hampl V."/>
        </authorList>
    </citation>
    <scope>NUCLEOTIDE SEQUENCE</scope>
    <source>
        <strain evidence="8">RCP-MX</strain>
    </source>
</reference>
<dbReference type="EMBL" id="JAPMOS010000018">
    <property type="protein sequence ID" value="KAJ4459599.1"/>
    <property type="molecule type" value="Genomic_DNA"/>
</dbReference>
<gene>
    <name evidence="8" type="ORF">PAPYR_4330</name>
</gene>
<evidence type="ECO:0000256" key="7">
    <source>
        <dbReference type="RuleBase" id="RU365078"/>
    </source>
</evidence>
<comment type="caution">
    <text evidence="8">The sequence shown here is derived from an EMBL/GenBank/DDBJ whole genome shotgun (WGS) entry which is preliminary data.</text>
</comment>
<evidence type="ECO:0000256" key="1">
    <source>
        <dbReference type="ARBA" id="ARBA00004245"/>
    </source>
</evidence>
<dbReference type="PANTHER" id="PTHR10619">
    <property type="entry name" value="F-ACTIN-CAPPING PROTEIN SUBUNIT BETA"/>
    <property type="match status" value="1"/>
</dbReference>
<evidence type="ECO:0000256" key="2">
    <source>
        <dbReference type="ARBA" id="ARBA00006039"/>
    </source>
</evidence>
<keyword evidence="5 7" id="KW-0009">Actin-binding</keyword>
<dbReference type="PANTHER" id="PTHR10619:SF0">
    <property type="entry name" value="F-ACTIN-CAPPING PROTEIN SUBUNIT BETA ISOFORMS 1 AND 2"/>
    <property type="match status" value="1"/>
</dbReference>
<evidence type="ECO:0000256" key="4">
    <source>
        <dbReference type="ARBA" id="ARBA00022490"/>
    </source>
</evidence>
<keyword evidence="4 7" id="KW-0963">Cytoplasm</keyword>
<evidence type="ECO:0000256" key="6">
    <source>
        <dbReference type="ARBA" id="ARBA00023212"/>
    </source>
</evidence>
<protein>
    <recommendedName>
        <fullName evidence="7">F-actin-capping protein subunit beta</fullName>
    </recommendedName>
</protein>
<comment type="similarity">
    <text evidence="2 7">Belongs to the F-actin-capping protein beta subunit family.</text>
</comment>
<comment type="function">
    <text evidence="7">F-actin-capping proteins bind in a Ca(2+)-independent manner to the fast growing ends of actin filaments (barbed end) thereby blocking the exchange of subunits at these ends. Unlike other capping proteins (such as gelsolin and severin), these proteins do not sever actin filaments.</text>
</comment>
<name>A0ABQ8UK54_9EUKA</name>
<evidence type="ECO:0000313" key="9">
    <source>
        <dbReference type="Proteomes" id="UP001141327"/>
    </source>
</evidence>
<dbReference type="SUPFAM" id="SSF90096">
    <property type="entry name" value="Subunits of heterodimeric actin filament capping protein Capz"/>
    <property type="match status" value="1"/>
</dbReference>
<accession>A0ABQ8UK54</accession>
<evidence type="ECO:0000256" key="3">
    <source>
        <dbReference type="ARBA" id="ARBA00022467"/>
    </source>
</evidence>
<proteinExistence type="inferred from homology"/>
<keyword evidence="6 7" id="KW-0206">Cytoskeleton</keyword>
<keyword evidence="9" id="KW-1185">Reference proteome</keyword>
<dbReference type="InterPro" id="IPR043175">
    <property type="entry name" value="CAPZB_N"/>
</dbReference>
<organism evidence="8 9">
    <name type="scientific">Paratrimastix pyriformis</name>
    <dbReference type="NCBI Taxonomy" id="342808"/>
    <lineage>
        <taxon>Eukaryota</taxon>
        <taxon>Metamonada</taxon>
        <taxon>Preaxostyla</taxon>
        <taxon>Paratrimastigidae</taxon>
        <taxon>Paratrimastix</taxon>
    </lineage>
</organism>
<comment type="subunit">
    <text evidence="7">Heterodimer of an alpha and a beta subunit.</text>
</comment>
<keyword evidence="3 7" id="KW-0117">Actin capping</keyword>
<dbReference type="Proteomes" id="UP001141327">
    <property type="component" value="Unassembled WGS sequence"/>
</dbReference>
<dbReference type="InterPro" id="IPR001698">
    <property type="entry name" value="CAPZB"/>
</dbReference>
<dbReference type="InterPro" id="IPR042276">
    <property type="entry name" value="CapZ_alpha/beta_2"/>
</dbReference>
<evidence type="ECO:0000256" key="5">
    <source>
        <dbReference type="ARBA" id="ARBA00023203"/>
    </source>
</evidence>
<dbReference type="InterPro" id="IPR037282">
    <property type="entry name" value="CapZ_alpha/beta"/>
</dbReference>
<evidence type="ECO:0000313" key="8">
    <source>
        <dbReference type="EMBL" id="KAJ4459599.1"/>
    </source>
</evidence>
<dbReference type="PRINTS" id="PR00192">
    <property type="entry name" value="FACTINCAPB"/>
</dbReference>
<dbReference type="Gene3D" id="1.20.58.570">
    <property type="match status" value="1"/>
</dbReference>